<proteinExistence type="predicted"/>
<organism evidence="2 3">
    <name type="scientific">Entomortierella chlamydospora</name>
    <dbReference type="NCBI Taxonomy" id="101097"/>
    <lineage>
        <taxon>Eukaryota</taxon>
        <taxon>Fungi</taxon>
        <taxon>Fungi incertae sedis</taxon>
        <taxon>Mucoromycota</taxon>
        <taxon>Mortierellomycotina</taxon>
        <taxon>Mortierellomycetes</taxon>
        <taxon>Mortierellales</taxon>
        <taxon>Mortierellaceae</taxon>
        <taxon>Entomortierella</taxon>
    </lineage>
</organism>
<dbReference type="EMBL" id="JAAAID010000322">
    <property type="protein sequence ID" value="KAG0018948.1"/>
    <property type="molecule type" value="Genomic_DNA"/>
</dbReference>
<gene>
    <name evidence="2" type="ORF">BGZ80_006521</name>
</gene>
<comment type="caution">
    <text evidence="2">The sequence shown here is derived from an EMBL/GenBank/DDBJ whole genome shotgun (WGS) entry which is preliminary data.</text>
</comment>
<feature type="compositionally biased region" description="Low complexity" evidence="1">
    <location>
        <begin position="182"/>
        <end position="201"/>
    </location>
</feature>
<feature type="region of interest" description="Disordered" evidence="1">
    <location>
        <begin position="140"/>
        <end position="160"/>
    </location>
</feature>
<reference evidence="2" key="1">
    <citation type="journal article" date="2020" name="Fungal Divers.">
        <title>Resolving the Mortierellaceae phylogeny through synthesis of multi-gene phylogenetics and phylogenomics.</title>
        <authorList>
            <person name="Vandepol N."/>
            <person name="Liber J."/>
            <person name="Desiro A."/>
            <person name="Na H."/>
            <person name="Kennedy M."/>
            <person name="Barry K."/>
            <person name="Grigoriev I.V."/>
            <person name="Miller A.N."/>
            <person name="O'Donnell K."/>
            <person name="Stajich J.E."/>
            <person name="Bonito G."/>
        </authorList>
    </citation>
    <scope>NUCLEOTIDE SEQUENCE</scope>
    <source>
        <strain evidence="2">NRRL 2769</strain>
    </source>
</reference>
<dbReference type="AlphaFoldDB" id="A0A9P6MZZ4"/>
<evidence type="ECO:0000256" key="1">
    <source>
        <dbReference type="SAM" id="MobiDB-lite"/>
    </source>
</evidence>
<evidence type="ECO:0000313" key="3">
    <source>
        <dbReference type="Proteomes" id="UP000703661"/>
    </source>
</evidence>
<feature type="compositionally biased region" description="Low complexity" evidence="1">
    <location>
        <begin position="111"/>
        <end position="120"/>
    </location>
</feature>
<evidence type="ECO:0000313" key="2">
    <source>
        <dbReference type="EMBL" id="KAG0018948.1"/>
    </source>
</evidence>
<protein>
    <submittedName>
        <fullName evidence="2">Uncharacterized protein</fullName>
    </submittedName>
</protein>
<name>A0A9P6MZZ4_9FUNG</name>
<feature type="region of interest" description="Disordered" evidence="1">
    <location>
        <begin position="105"/>
        <end position="126"/>
    </location>
</feature>
<feature type="region of interest" description="Disordered" evidence="1">
    <location>
        <begin position="175"/>
        <end position="241"/>
    </location>
</feature>
<dbReference type="Proteomes" id="UP000703661">
    <property type="component" value="Unassembled WGS sequence"/>
</dbReference>
<keyword evidence="3" id="KW-1185">Reference proteome</keyword>
<accession>A0A9P6MZZ4</accession>
<sequence>MIILFHVVTRPAQSGVILFGKFPRDLWAYKWYLCILYIPVRYMLLELCDIHRDTKEILVPLEIIVDVVLYNGPFLIVLLRLMYWAWKVAYDEAVLTGAIFEDEDTDPGRPSGITRRAATGGRSGGGDYVGLAMMDLDEAERGQGSGGQTGKPSNKTNVVVEEPEGDVYVLEDEDDEAQSHISALNSPSPSPAKSPLLANSPIKKSVMVEMGTEGGTENEDHEQQKHHSPGQEGIQDQEPLV</sequence>